<dbReference type="Proteomes" id="UP000616839">
    <property type="component" value="Unassembled WGS sequence"/>
</dbReference>
<gene>
    <name evidence="2" type="ORF">IE331_11580</name>
</gene>
<comment type="caution">
    <text evidence="2">The sequence shown here is derived from an EMBL/GenBank/DDBJ whole genome shotgun (WGS) entry which is preliminary data.</text>
</comment>
<dbReference type="RefSeq" id="WP_192143588.1">
    <property type="nucleotide sequence ID" value="NZ_JACYXZ010000003.1"/>
</dbReference>
<reference evidence="2" key="1">
    <citation type="submission" date="2020-09" db="EMBL/GenBank/DDBJ databases">
        <title>Nocardioides sp. strain MJB4 16S ribosomal RNA gene Genome sequencing and assembly.</title>
        <authorList>
            <person name="Kim I."/>
        </authorList>
    </citation>
    <scope>NUCLEOTIDE SEQUENCE</scope>
    <source>
        <strain evidence="2">MJB4</strain>
    </source>
</reference>
<protein>
    <submittedName>
        <fullName evidence="2">Uncharacterized protein</fullName>
    </submittedName>
</protein>
<name>A0A927K9T3_9ACTN</name>
<sequence length="184" mass="19993">MTPFHDNVTPLVRDTVADWPPGGPRGPGVPPSVQGTLALDVAPDLGPPYVPEPVPLPGADVVPVPLPVRRDLHRWALQFAQACVEVVGGDRPVSQLVRWTSPEIHQELTYRATVVARAGVHEAGRGRGRRPVVRPQVQNVRTCFVAEGVAEICVRVRYGERNRAVAGRLEIVGGRWQCTALEFG</sequence>
<dbReference type="EMBL" id="JACYXZ010000003">
    <property type="protein sequence ID" value="MBD8870265.1"/>
    <property type="molecule type" value="Genomic_DNA"/>
</dbReference>
<keyword evidence="3" id="KW-1185">Reference proteome</keyword>
<evidence type="ECO:0000313" key="2">
    <source>
        <dbReference type="EMBL" id="MBD8870265.1"/>
    </source>
</evidence>
<evidence type="ECO:0000313" key="3">
    <source>
        <dbReference type="Proteomes" id="UP000616839"/>
    </source>
</evidence>
<feature type="region of interest" description="Disordered" evidence="1">
    <location>
        <begin position="1"/>
        <end position="30"/>
    </location>
</feature>
<accession>A0A927K9T3</accession>
<feature type="compositionally biased region" description="Pro residues" evidence="1">
    <location>
        <begin position="21"/>
        <end position="30"/>
    </location>
</feature>
<evidence type="ECO:0000256" key="1">
    <source>
        <dbReference type="SAM" id="MobiDB-lite"/>
    </source>
</evidence>
<organism evidence="2 3">
    <name type="scientific">Nocardioides donggukensis</name>
    <dbReference type="NCBI Taxonomy" id="2774019"/>
    <lineage>
        <taxon>Bacteria</taxon>
        <taxon>Bacillati</taxon>
        <taxon>Actinomycetota</taxon>
        <taxon>Actinomycetes</taxon>
        <taxon>Propionibacteriales</taxon>
        <taxon>Nocardioidaceae</taxon>
        <taxon>Nocardioides</taxon>
    </lineage>
</organism>
<dbReference type="InterPro" id="IPR045596">
    <property type="entry name" value="DUF6459"/>
</dbReference>
<proteinExistence type="predicted"/>
<dbReference type="Pfam" id="PF20060">
    <property type="entry name" value="DUF6459"/>
    <property type="match status" value="1"/>
</dbReference>
<dbReference type="AlphaFoldDB" id="A0A927K9T3"/>